<accession>A0AAN5C3L0</accession>
<comment type="caution">
    <text evidence="1">The sequence shown here is derived from an EMBL/GenBank/DDBJ whole genome shotgun (WGS) entry which is preliminary data.</text>
</comment>
<reference evidence="3" key="1">
    <citation type="submission" date="2022-10" db="EMBL/GenBank/DDBJ databases">
        <title>Genome assembly of Pristionchus species.</title>
        <authorList>
            <person name="Yoshida K."/>
            <person name="Sommer R.J."/>
        </authorList>
    </citation>
    <scope>NUCLEOTIDE SEQUENCE [LARGE SCALE GENOMIC DNA]</scope>
    <source>
        <strain evidence="3">RS5460</strain>
    </source>
</reference>
<evidence type="ECO:0000313" key="2">
    <source>
        <dbReference type="EMBL" id="GMR63153.1"/>
    </source>
</evidence>
<name>A0AAN5C3L0_9BILA</name>
<dbReference type="EMBL" id="BTRK01000007">
    <property type="protein sequence ID" value="GMR63153.1"/>
    <property type="molecule type" value="Genomic_DNA"/>
</dbReference>
<dbReference type="Proteomes" id="UP001328107">
    <property type="component" value="Unassembled WGS sequence"/>
</dbReference>
<keyword evidence="3" id="KW-1185">Reference proteome</keyword>
<dbReference type="AlphaFoldDB" id="A0AAN5C3L0"/>
<gene>
    <name evidence="1" type="ORF">PMAYCL1PPCAC_06033</name>
    <name evidence="2" type="ORF">PMAYCL1PPCAC_33348</name>
</gene>
<dbReference type="EMBL" id="BTRK01000002">
    <property type="protein sequence ID" value="GMR35838.1"/>
    <property type="molecule type" value="Genomic_DNA"/>
</dbReference>
<reference evidence="1" key="2">
    <citation type="submission" date="2023-06" db="EMBL/GenBank/DDBJ databases">
        <title>Genome assembly of Pristionchus species.</title>
        <authorList>
            <person name="Yoshida K."/>
            <person name="Sommer R.J."/>
        </authorList>
    </citation>
    <scope>NUCLEOTIDE SEQUENCE</scope>
    <source>
        <strain evidence="1 3">RS5460</strain>
    </source>
</reference>
<organism evidence="1 3">
    <name type="scientific">Pristionchus mayeri</name>
    <dbReference type="NCBI Taxonomy" id="1317129"/>
    <lineage>
        <taxon>Eukaryota</taxon>
        <taxon>Metazoa</taxon>
        <taxon>Ecdysozoa</taxon>
        <taxon>Nematoda</taxon>
        <taxon>Chromadorea</taxon>
        <taxon>Rhabditida</taxon>
        <taxon>Rhabditina</taxon>
        <taxon>Diplogasteromorpha</taxon>
        <taxon>Diplogasteroidea</taxon>
        <taxon>Neodiplogasteridae</taxon>
        <taxon>Pristionchus</taxon>
    </lineage>
</organism>
<evidence type="ECO:0000313" key="1">
    <source>
        <dbReference type="EMBL" id="GMR35838.1"/>
    </source>
</evidence>
<evidence type="ECO:0000313" key="3">
    <source>
        <dbReference type="Proteomes" id="UP001328107"/>
    </source>
</evidence>
<proteinExistence type="predicted"/>
<sequence>HELSTPLRPSPLPSALLRYASLFPRHWVWHRHRTGIRRWVRVRLVLRWVRWLRRIRWFRRVRIRRRLRLRWLRWMWRIRHRHGMLWQEEVERRRKRPQFGHSSPFIILTSLELALLLVKNFFPTHSI</sequence>
<feature type="non-terminal residue" evidence="1">
    <location>
        <position position="1"/>
    </location>
</feature>
<protein>
    <submittedName>
        <fullName evidence="1">Uncharacterized protein</fullName>
    </submittedName>
</protein>